<organism evidence="16 17">
    <name type="scientific">Scophthalmus maximus</name>
    <name type="common">Turbot</name>
    <name type="synonym">Psetta maxima</name>
    <dbReference type="NCBI Taxonomy" id="52904"/>
    <lineage>
        <taxon>Eukaryota</taxon>
        <taxon>Metazoa</taxon>
        <taxon>Chordata</taxon>
        <taxon>Craniata</taxon>
        <taxon>Vertebrata</taxon>
        <taxon>Euteleostomi</taxon>
        <taxon>Actinopterygii</taxon>
        <taxon>Neopterygii</taxon>
        <taxon>Teleostei</taxon>
        <taxon>Neoteleostei</taxon>
        <taxon>Acanthomorphata</taxon>
        <taxon>Carangaria</taxon>
        <taxon>Pleuronectiformes</taxon>
        <taxon>Pleuronectoidei</taxon>
        <taxon>Scophthalmidae</taxon>
        <taxon>Scophthalmus</taxon>
    </lineage>
</organism>
<accession>A0A6A4TDH1</accession>
<dbReference type="GO" id="GO:0020037">
    <property type="term" value="F:heme binding"/>
    <property type="evidence" value="ECO:0007669"/>
    <property type="project" value="InterPro"/>
</dbReference>
<evidence type="ECO:0000256" key="12">
    <source>
        <dbReference type="ARBA" id="ARBA00023293"/>
    </source>
</evidence>
<dbReference type="InterPro" id="IPR001054">
    <property type="entry name" value="A/G_cyclase"/>
</dbReference>
<evidence type="ECO:0000256" key="13">
    <source>
        <dbReference type="RuleBase" id="RU000405"/>
    </source>
</evidence>
<evidence type="ECO:0000256" key="14">
    <source>
        <dbReference type="SAM" id="Coils"/>
    </source>
</evidence>
<dbReference type="PROSITE" id="PS51417">
    <property type="entry name" value="ARF"/>
    <property type="match status" value="1"/>
</dbReference>
<keyword evidence="6" id="KW-0547">Nucleotide-binding</keyword>
<dbReference type="SMART" id="SM00044">
    <property type="entry name" value="CYCc"/>
    <property type="match status" value="1"/>
</dbReference>
<keyword evidence="14" id="KW-0175">Coiled coil</keyword>
<feature type="domain" description="Guanylate cyclase" evidence="15">
    <location>
        <begin position="513"/>
        <end position="641"/>
    </location>
</feature>
<evidence type="ECO:0000256" key="2">
    <source>
        <dbReference type="ARBA" id="ARBA00006270"/>
    </source>
</evidence>
<dbReference type="SMART" id="SM00173">
    <property type="entry name" value="RAS"/>
    <property type="match status" value="1"/>
</dbReference>
<evidence type="ECO:0000313" key="17">
    <source>
        <dbReference type="Proteomes" id="UP000438429"/>
    </source>
</evidence>
<dbReference type="PROSITE" id="PS51421">
    <property type="entry name" value="RAS"/>
    <property type="match status" value="1"/>
</dbReference>
<dbReference type="Gene3D" id="3.30.450.260">
    <property type="entry name" value="Haem NO binding associated domain"/>
    <property type="match status" value="1"/>
</dbReference>
<dbReference type="Pfam" id="PF07701">
    <property type="entry name" value="HNOBA"/>
    <property type="match status" value="1"/>
</dbReference>
<keyword evidence="9 13" id="KW-0456">Lyase</keyword>
<evidence type="ECO:0000313" key="16">
    <source>
        <dbReference type="EMBL" id="KAF0045636.1"/>
    </source>
</evidence>
<dbReference type="CDD" id="cd01869">
    <property type="entry name" value="Rab1_Ypt1"/>
    <property type="match status" value="1"/>
</dbReference>
<dbReference type="InterPro" id="IPR011645">
    <property type="entry name" value="HNOB_dom_associated"/>
</dbReference>
<dbReference type="NCBIfam" id="TIGR00231">
    <property type="entry name" value="small_GTP"/>
    <property type="match status" value="1"/>
</dbReference>
<comment type="similarity">
    <text evidence="2">Belongs to the small GTPase superfamily. Rab family.</text>
</comment>
<dbReference type="GO" id="GO:0008074">
    <property type="term" value="C:guanylate cyclase complex, soluble"/>
    <property type="evidence" value="ECO:0007669"/>
    <property type="project" value="TreeGrafter"/>
</dbReference>
<dbReference type="SUPFAM" id="SSF111126">
    <property type="entry name" value="Ligand-binding domain in the NO signalling and Golgi transport"/>
    <property type="match status" value="1"/>
</dbReference>
<evidence type="ECO:0000256" key="5">
    <source>
        <dbReference type="ARBA" id="ARBA00022490"/>
    </source>
</evidence>
<evidence type="ECO:0000256" key="1">
    <source>
        <dbReference type="ARBA" id="ARBA00004496"/>
    </source>
</evidence>
<dbReference type="InterPro" id="IPR024096">
    <property type="entry name" value="NO_sig/Golgi_transp_ligand-bd"/>
</dbReference>
<dbReference type="InterPro" id="IPR018297">
    <property type="entry name" value="A/G_cyclase_CS"/>
</dbReference>
<protein>
    <recommendedName>
        <fullName evidence="3">guanylate cyclase</fullName>
        <ecNumber evidence="3">4.6.1.2</ecNumber>
    </recommendedName>
</protein>
<comment type="subcellular location">
    <subcellularLocation>
        <location evidence="1">Cytoplasm</location>
    </subcellularLocation>
</comment>
<name>A0A6A4TDH1_SCOMX</name>
<dbReference type="PROSITE" id="PS51420">
    <property type="entry name" value="RHO"/>
    <property type="match status" value="1"/>
</dbReference>
<keyword evidence="8" id="KW-0342">GTP-binding</keyword>
<comment type="caution">
    <text evidence="16">The sequence shown here is derived from an EMBL/GenBank/DDBJ whole genome shotgun (WGS) entry which is preliminary data.</text>
</comment>
<keyword evidence="12" id="KW-0141">cGMP biosynthesis</keyword>
<dbReference type="Pfam" id="PF00071">
    <property type="entry name" value="Ras"/>
    <property type="match status" value="1"/>
</dbReference>
<dbReference type="FunFam" id="3.40.50.300:FF:000069">
    <property type="entry name" value="Ras GTP-binding protein YPT1"/>
    <property type="match status" value="1"/>
</dbReference>
<feature type="coiled-coil region" evidence="14">
    <location>
        <begin position="447"/>
        <end position="485"/>
    </location>
</feature>
<dbReference type="EMBL" id="VEVO01000002">
    <property type="protein sequence ID" value="KAF0045636.1"/>
    <property type="molecule type" value="Genomic_DNA"/>
</dbReference>
<reference evidence="16 17" key="1">
    <citation type="submission" date="2019-06" db="EMBL/GenBank/DDBJ databases">
        <title>Draft genomes of female and male turbot (Scophthalmus maximus).</title>
        <authorList>
            <person name="Xu H."/>
            <person name="Xu X.-W."/>
            <person name="Shao C."/>
            <person name="Chen S."/>
        </authorList>
    </citation>
    <scope>NUCLEOTIDE SEQUENCE [LARGE SCALE GENOMIC DNA]</scope>
    <source>
        <strain evidence="16">Ysfricsl-2016a</strain>
        <tissue evidence="16">Blood</tissue>
    </source>
</reference>
<dbReference type="GO" id="GO:0015031">
    <property type="term" value="P:protein transport"/>
    <property type="evidence" value="ECO:0007669"/>
    <property type="project" value="UniProtKB-KW"/>
</dbReference>
<sequence length="729" mass="81820">MNPEYDYLFKLLLIGDSGVGKSCLLLRFADDTYTESYISTIGVDFKIRTIELDGKTIKLQIWDTAGQERFRTITSSYYRGAHGIIVVYDVTDQESYNNVKQWLQEIDRYASENVNKLLVGNKCDLTTKKVVDYTTAKEFADSLAIPFLETSAKNATNVEQAFMTMAAEIKKRMGPGATAGSDKPNLKIDSTPYGFINSCLQSLVVEKFGHDTWVKLSSLPGVQDTFMTYTVYDDILTLSLVTEACSLLDVSADVFLKLFGEHFFQFCKQAGYDTMLRTLGGNLIEFIENLDALHSYLALSYQFISANPAAGIMEAVARELFDSKVTMVVLNQSEEDERTGKKEHVVFLVKQTNQAGKPTDQVVPSQRGVTFTIESIKKFINSQFVLKTFKDKYSTLKLRGQMLWIDSLGCMLYLCSPKLRSLQELQDVGLHLADLAQHDVTRDLVLLNQQRLAEMELTNQLERKKEELRILSRHLEAEKEKTETLLYAMLPRHVANQLKDGKSVEAGEFEVCTILFSDVVTFTNICAACEPIRIVHMLNCMYSKFDRLTSIHDVYKVETIGDAYMVVGGVPVPTDTHAHRVANFALGMRIAAREVTNPVTGKPIQIRVGLHTGPVLAGVVGEKMPRYCLFGDTVNTASRMESHGLPDHIHLSSSTYSELTDAGFNIQQRGQIEVKGKGQMTTYFLLGNLLVSEDRIMGREDGKTCLYREELHSQSKTGTFILTAPLKRQ</sequence>
<dbReference type="InterPro" id="IPR001806">
    <property type="entry name" value="Small_GTPase"/>
</dbReference>
<dbReference type="Pfam" id="PF07700">
    <property type="entry name" value="HNOB"/>
    <property type="match status" value="1"/>
</dbReference>
<dbReference type="Gene3D" id="6.10.250.780">
    <property type="match status" value="1"/>
</dbReference>
<dbReference type="PRINTS" id="PR00449">
    <property type="entry name" value="RASTRNSFRMNG"/>
</dbReference>
<dbReference type="PROSITE" id="PS00452">
    <property type="entry name" value="GUANYLATE_CYCLASE_1"/>
    <property type="match status" value="1"/>
</dbReference>
<keyword evidence="5" id="KW-0963">Cytoplasm</keyword>
<dbReference type="InterPro" id="IPR027417">
    <property type="entry name" value="P-loop_NTPase"/>
</dbReference>
<evidence type="ECO:0000256" key="7">
    <source>
        <dbReference type="ARBA" id="ARBA00022927"/>
    </source>
</evidence>
<dbReference type="GO" id="GO:0003924">
    <property type="term" value="F:GTPase activity"/>
    <property type="evidence" value="ECO:0007669"/>
    <property type="project" value="InterPro"/>
</dbReference>
<dbReference type="PANTHER" id="PTHR45655">
    <property type="entry name" value="GUANYLATE CYCLASE SOLUBLE SUBUNIT BETA-2"/>
    <property type="match status" value="1"/>
</dbReference>
<dbReference type="AlphaFoldDB" id="A0A6A4TDH1"/>
<proteinExistence type="inferred from homology"/>
<dbReference type="PROSITE" id="PS50125">
    <property type="entry name" value="GUANYLATE_CYCLASE_2"/>
    <property type="match status" value="1"/>
</dbReference>
<dbReference type="GO" id="GO:0004383">
    <property type="term" value="F:guanylate cyclase activity"/>
    <property type="evidence" value="ECO:0007669"/>
    <property type="project" value="UniProtKB-EC"/>
</dbReference>
<keyword evidence="10" id="KW-0449">Lipoprotein</keyword>
<dbReference type="GO" id="GO:0019934">
    <property type="term" value="P:cGMP-mediated signaling"/>
    <property type="evidence" value="ECO:0007669"/>
    <property type="project" value="TreeGrafter"/>
</dbReference>
<dbReference type="Gene3D" id="3.40.50.300">
    <property type="entry name" value="P-loop containing nucleotide triphosphate hydrolases"/>
    <property type="match status" value="1"/>
</dbReference>
<evidence type="ECO:0000259" key="15">
    <source>
        <dbReference type="PROSITE" id="PS50125"/>
    </source>
</evidence>
<keyword evidence="11" id="KW-0636">Prenylation</keyword>
<evidence type="ECO:0000256" key="3">
    <source>
        <dbReference type="ARBA" id="ARBA00012202"/>
    </source>
</evidence>
<dbReference type="InterPro" id="IPR011644">
    <property type="entry name" value="Heme_NO-bd"/>
</dbReference>
<dbReference type="Gene3D" id="3.90.1520.10">
    <property type="entry name" value="H-NOX domain"/>
    <property type="match status" value="1"/>
</dbReference>
<evidence type="ECO:0000256" key="4">
    <source>
        <dbReference type="ARBA" id="ARBA00022448"/>
    </source>
</evidence>
<dbReference type="InterPro" id="IPR042463">
    <property type="entry name" value="HNOB_dom_associated_sf"/>
</dbReference>
<dbReference type="SUPFAM" id="SSF52540">
    <property type="entry name" value="P-loop containing nucleoside triphosphate hydrolases"/>
    <property type="match status" value="1"/>
</dbReference>
<evidence type="ECO:0000256" key="10">
    <source>
        <dbReference type="ARBA" id="ARBA00023288"/>
    </source>
</evidence>
<dbReference type="CDD" id="cd07302">
    <property type="entry name" value="CHD"/>
    <property type="match status" value="1"/>
</dbReference>
<dbReference type="InterPro" id="IPR057289">
    <property type="entry name" value="Rab1/Ypt1"/>
</dbReference>
<keyword evidence="4" id="KW-0813">Transport</keyword>
<dbReference type="SMART" id="SM00175">
    <property type="entry name" value="RAB"/>
    <property type="match status" value="1"/>
</dbReference>
<evidence type="ECO:0000256" key="8">
    <source>
        <dbReference type="ARBA" id="ARBA00023134"/>
    </source>
</evidence>
<dbReference type="PROSITE" id="PS51419">
    <property type="entry name" value="RAB"/>
    <property type="match status" value="1"/>
</dbReference>
<gene>
    <name evidence="16" type="ORF">F2P81_002165</name>
</gene>
<dbReference type="Proteomes" id="UP000438429">
    <property type="component" value="Unassembled WGS sequence"/>
</dbReference>
<dbReference type="SUPFAM" id="SSF55073">
    <property type="entry name" value="Nucleotide cyclase"/>
    <property type="match status" value="1"/>
</dbReference>
<comment type="similarity">
    <text evidence="13">Belongs to the adenylyl cyclase class-4/guanylyl cyclase family.</text>
</comment>
<dbReference type="InterPro" id="IPR038158">
    <property type="entry name" value="H-NOX_domain_sf"/>
</dbReference>
<evidence type="ECO:0000256" key="11">
    <source>
        <dbReference type="ARBA" id="ARBA00023289"/>
    </source>
</evidence>
<dbReference type="FunFam" id="3.30.70.1230:FF:000007">
    <property type="entry name" value="Guanylate cyclase soluble subunit alpha-3"/>
    <property type="match status" value="1"/>
</dbReference>
<dbReference type="Gene3D" id="3.30.70.1230">
    <property type="entry name" value="Nucleotide cyclase"/>
    <property type="match status" value="1"/>
</dbReference>
<dbReference type="InterPro" id="IPR029787">
    <property type="entry name" value="Nucleotide_cyclase"/>
</dbReference>
<evidence type="ECO:0000256" key="6">
    <source>
        <dbReference type="ARBA" id="ARBA00022741"/>
    </source>
</evidence>
<dbReference type="GO" id="GO:0070482">
    <property type="term" value="P:response to oxygen levels"/>
    <property type="evidence" value="ECO:0007669"/>
    <property type="project" value="TreeGrafter"/>
</dbReference>
<dbReference type="Pfam" id="PF00211">
    <property type="entry name" value="Guanylate_cyc"/>
    <property type="match status" value="1"/>
</dbReference>
<dbReference type="InterPro" id="IPR005225">
    <property type="entry name" value="Small_GTP-bd"/>
</dbReference>
<dbReference type="PANTHER" id="PTHR45655:SF17">
    <property type="entry name" value="GUANYLATE CYCLASE SOLUBLE SUBUNIT BETA-2"/>
    <property type="match status" value="1"/>
</dbReference>
<evidence type="ECO:0000256" key="9">
    <source>
        <dbReference type="ARBA" id="ARBA00023239"/>
    </source>
</evidence>
<dbReference type="GO" id="GO:0005525">
    <property type="term" value="F:GTP binding"/>
    <property type="evidence" value="ECO:0007669"/>
    <property type="project" value="UniProtKB-KW"/>
</dbReference>
<dbReference type="SMART" id="SM00174">
    <property type="entry name" value="RHO"/>
    <property type="match status" value="1"/>
</dbReference>
<keyword evidence="7" id="KW-0653">Protein transport</keyword>
<dbReference type="EC" id="4.6.1.2" evidence="3"/>
<dbReference type="SMART" id="SM00176">
    <property type="entry name" value="RAN"/>
    <property type="match status" value="1"/>
</dbReference>